<keyword evidence="2" id="KW-1185">Reference proteome</keyword>
<accession>A0A2W7G4G2</accession>
<dbReference type="EMBL" id="QKUB01000002">
    <property type="protein sequence ID" value="PZW01472.1"/>
    <property type="molecule type" value="Genomic_DNA"/>
</dbReference>
<gene>
    <name evidence="1" type="ORF">BCF89_10299</name>
</gene>
<protein>
    <submittedName>
        <fullName evidence="1">Uncharacterized protein</fullName>
    </submittedName>
</protein>
<reference evidence="1 2" key="1">
    <citation type="submission" date="2018-06" db="EMBL/GenBank/DDBJ databases">
        <title>Genomic Encyclopedia of Archaeal and Bacterial Type Strains, Phase II (KMG-II): from individual species to whole genera.</title>
        <authorList>
            <person name="Goeker M."/>
        </authorList>
    </citation>
    <scope>NUCLEOTIDE SEQUENCE [LARGE SCALE GENOMIC DNA]</scope>
    <source>
        <strain evidence="1 2">ATCC 51348</strain>
    </source>
</reference>
<dbReference type="AlphaFoldDB" id="A0A2W7G4G2"/>
<dbReference type="OrthoDB" id="396237at2"/>
<dbReference type="Proteomes" id="UP000249646">
    <property type="component" value="Unassembled WGS sequence"/>
</dbReference>
<evidence type="ECO:0000313" key="2">
    <source>
        <dbReference type="Proteomes" id="UP000249646"/>
    </source>
</evidence>
<name>A0A2W7G4G2_9BACT</name>
<sequence length="235" mass="27660">MNNILEEEFNTFIDEISQIRKEDPLKAIYLLDEAKKQFPISAMQNEIESFRNIILSQIKRTNLKTNTSLETIKLINSLKNKKMDYVFMLNYNELKNRDISNYLSEFQYFFEGDGFDNSGFQTLIYDLLQSKNVNYDYQIKNDIINPSKDGSFLKNEAIAKLEKEIIELFKSDISKTKIARQVFGAYLFQNWVNILKNRTQNDYEIISNVTKVLFNEKDASELNESEQTLYKLLAK</sequence>
<organism evidence="1 2">
    <name type="scientific">Metamycoplasma auris</name>
    <dbReference type="NCBI Taxonomy" id="51363"/>
    <lineage>
        <taxon>Bacteria</taxon>
        <taxon>Bacillati</taxon>
        <taxon>Mycoplasmatota</taxon>
        <taxon>Mycoplasmoidales</taxon>
        <taxon>Metamycoplasmataceae</taxon>
        <taxon>Metamycoplasma</taxon>
    </lineage>
</organism>
<proteinExistence type="predicted"/>
<evidence type="ECO:0000313" key="1">
    <source>
        <dbReference type="EMBL" id="PZW01472.1"/>
    </source>
</evidence>
<comment type="caution">
    <text evidence="1">The sequence shown here is derived from an EMBL/GenBank/DDBJ whole genome shotgun (WGS) entry which is preliminary data.</text>
</comment>
<dbReference type="RefSeq" id="WP_111518294.1">
    <property type="nucleotide sequence ID" value="NZ_QKUB01000002.1"/>
</dbReference>